<dbReference type="GO" id="GO:0016020">
    <property type="term" value="C:membrane"/>
    <property type="evidence" value="ECO:0007669"/>
    <property type="project" value="UniProtKB-SubCell"/>
</dbReference>
<feature type="transmembrane region" description="Helical" evidence="5">
    <location>
        <begin position="233"/>
        <end position="255"/>
    </location>
</feature>
<evidence type="ECO:0000313" key="8">
    <source>
        <dbReference type="Proteomes" id="UP001634007"/>
    </source>
</evidence>
<evidence type="ECO:0000256" key="4">
    <source>
        <dbReference type="ARBA" id="ARBA00023136"/>
    </source>
</evidence>
<feature type="transmembrane region" description="Helical" evidence="5">
    <location>
        <begin position="188"/>
        <end position="206"/>
    </location>
</feature>
<accession>A0ABD3K3M6</accession>
<comment type="subcellular location">
    <subcellularLocation>
        <location evidence="1">Membrane</location>
        <topology evidence="1">Multi-pass membrane protein</topology>
    </subcellularLocation>
</comment>
<evidence type="ECO:0000256" key="1">
    <source>
        <dbReference type="ARBA" id="ARBA00004141"/>
    </source>
</evidence>
<evidence type="ECO:0000256" key="3">
    <source>
        <dbReference type="ARBA" id="ARBA00022989"/>
    </source>
</evidence>
<protein>
    <submittedName>
        <fullName evidence="7">Uncharacterized protein</fullName>
    </submittedName>
</protein>
<feature type="transmembrane region" description="Helical" evidence="5">
    <location>
        <begin position="118"/>
        <end position="138"/>
    </location>
</feature>
<keyword evidence="3 5" id="KW-1133">Transmembrane helix</keyword>
<evidence type="ECO:0000256" key="6">
    <source>
        <dbReference type="SAM" id="SignalP"/>
    </source>
</evidence>
<comment type="caution">
    <text evidence="7">The sequence shown here is derived from an EMBL/GenBank/DDBJ whole genome shotgun (WGS) entry which is preliminary data.</text>
</comment>
<feature type="transmembrane region" description="Helical" evidence="5">
    <location>
        <begin position="307"/>
        <end position="328"/>
    </location>
</feature>
<reference evidence="7 8" key="1">
    <citation type="submission" date="2024-11" db="EMBL/GenBank/DDBJ databases">
        <title>Chromosome-level genome assembly of Eucalyptus globulus Labill. provides insights into its genome evolution.</title>
        <authorList>
            <person name="Li X."/>
        </authorList>
    </citation>
    <scope>NUCLEOTIDE SEQUENCE [LARGE SCALE GENOMIC DNA]</scope>
    <source>
        <strain evidence="7">CL2024</strain>
        <tissue evidence="7">Fresh tender leaves</tissue>
    </source>
</reference>
<dbReference type="PANTHER" id="PTHR11040">
    <property type="entry name" value="ZINC/IRON TRANSPORTER"/>
    <property type="match status" value="1"/>
</dbReference>
<feature type="transmembrane region" description="Helical" evidence="5">
    <location>
        <begin position="78"/>
        <end position="98"/>
    </location>
</feature>
<sequence>MLRSLLLFLSLLLSLLLTAAAHCGDNDEDSYFSSDGDQHADMRSKSLILARILCLILVSVGTFLGGVSLYLLKWNKAFLLRGKPLAVGLFQATALMRLPMDAMEMFGHLTEKGFSSSFMLPIAGCLLTMLADSAISHVHGKKEKEQSSGSNGDLEASGGIVQGKRSSANGVTHHHDASIAVGLPCDSILLIVALCFFSLFGGITIGIAGPKAGIFAAIATGIALLRMMPNRPLLLCAAYAFAFAIVISSPIGMAIGITVDPTAQGAVAGWIFNFFMGLAPGVFWYVFSKLSLSRQHMPIHKFLAKMLRVGVSAVLVIWDAFGCSAIDYL</sequence>
<name>A0ABD3K3M6_EUCGL</name>
<dbReference type="Pfam" id="PF02535">
    <property type="entry name" value="Zip"/>
    <property type="match status" value="1"/>
</dbReference>
<dbReference type="Proteomes" id="UP001634007">
    <property type="component" value="Unassembled WGS sequence"/>
</dbReference>
<dbReference type="InterPro" id="IPR003689">
    <property type="entry name" value="ZIP"/>
</dbReference>
<feature type="signal peptide" evidence="6">
    <location>
        <begin position="1"/>
        <end position="21"/>
    </location>
</feature>
<evidence type="ECO:0000313" key="7">
    <source>
        <dbReference type="EMBL" id="KAL3734615.1"/>
    </source>
</evidence>
<feature type="transmembrane region" description="Helical" evidence="5">
    <location>
        <begin position="267"/>
        <end position="287"/>
    </location>
</feature>
<proteinExistence type="predicted"/>
<dbReference type="EMBL" id="JBJKBG010000006">
    <property type="protein sequence ID" value="KAL3734615.1"/>
    <property type="molecule type" value="Genomic_DNA"/>
</dbReference>
<dbReference type="AlphaFoldDB" id="A0ABD3K3M6"/>
<keyword evidence="4 5" id="KW-0472">Membrane</keyword>
<organism evidence="7 8">
    <name type="scientific">Eucalyptus globulus</name>
    <name type="common">Tasmanian blue gum</name>
    <dbReference type="NCBI Taxonomy" id="34317"/>
    <lineage>
        <taxon>Eukaryota</taxon>
        <taxon>Viridiplantae</taxon>
        <taxon>Streptophyta</taxon>
        <taxon>Embryophyta</taxon>
        <taxon>Tracheophyta</taxon>
        <taxon>Spermatophyta</taxon>
        <taxon>Magnoliopsida</taxon>
        <taxon>eudicotyledons</taxon>
        <taxon>Gunneridae</taxon>
        <taxon>Pentapetalae</taxon>
        <taxon>rosids</taxon>
        <taxon>malvids</taxon>
        <taxon>Myrtales</taxon>
        <taxon>Myrtaceae</taxon>
        <taxon>Myrtoideae</taxon>
        <taxon>Eucalypteae</taxon>
        <taxon>Eucalyptus</taxon>
    </lineage>
</organism>
<keyword evidence="8" id="KW-1185">Reference proteome</keyword>
<feature type="transmembrane region" description="Helical" evidence="5">
    <location>
        <begin position="212"/>
        <end position="228"/>
    </location>
</feature>
<feature type="chain" id="PRO_5044854062" evidence="6">
    <location>
        <begin position="22"/>
        <end position="329"/>
    </location>
</feature>
<evidence type="ECO:0000256" key="2">
    <source>
        <dbReference type="ARBA" id="ARBA00022692"/>
    </source>
</evidence>
<feature type="transmembrane region" description="Helical" evidence="5">
    <location>
        <begin position="47"/>
        <end position="71"/>
    </location>
</feature>
<dbReference type="PANTHER" id="PTHR11040:SF217">
    <property type="entry name" value="ZINC TRANSPORTER 11"/>
    <property type="match status" value="1"/>
</dbReference>
<gene>
    <name evidence="7" type="ORF">ACJRO7_023893</name>
</gene>
<keyword evidence="6" id="KW-0732">Signal</keyword>
<evidence type="ECO:0000256" key="5">
    <source>
        <dbReference type="SAM" id="Phobius"/>
    </source>
</evidence>
<keyword evidence="2 5" id="KW-0812">Transmembrane</keyword>